<keyword evidence="2" id="KW-0805">Transcription regulation</keyword>
<dbReference type="EMBL" id="QXJM01000032">
    <property type="protein sequence ID" value="RIE03702.1"/>
    <property type="molecule type" value="Genomic_DNA"/>
</dbReference>
<dbReference type="GO" id="GO:0000160">
    <property type="term" value="P:phosphorelay signal transduction system"/>
    <property type="evidence" value="ECO:0007669"/>
    <property type="project" value="InterPro"/>
</dbReference>
<dbReference type="SMART" id="SM00421">
    <property type="entry name" value="HTH_LUXR"/>
    <property type="match status" value="1"/>
</dbReference>
<evidence type="ECO:0000259" key="6">
    <source>
        <dbReference type="PROSITE" id="PS50043"/>
    </source>
</evidence>
<keyword evidence="1 5" id="KW-0597">Phosphoprotein</keyword>
<gene>
    <name evidence="8" type="ORF">D3H35_10420</name>
</gene>
<dbReference type="InterPro" id="IPR016032">
    <property type="entry name" value="Sig_transdc_resp-reg_C-effctor"/>
</dbReference>
<feature type="domain" description="Response regulatory" evidence="7">
    <location>
        <begin position="13"/>
        <end position="129"/>
    </location>
</feature>
<reference evidence="8 9" key="1">
    <citation type="submission" date="2018-09" db="EMBL/GenBank/DDBJ databases">
        <title>Cohnella cavernae sp. nov., isolated from a karst cave.</title>
        <authorList>
            <person name="Zhu H."/>
        </authorList>
    </citation>
    <scope>NUCLEOTIDE SEQUENCE [LARGE SCALE GENOMIC DNA]</scope>
    <source>
        <strain evidence="8 9">K2E09-144</strain>
    </source>
</reference>
<dbReference type="OrthoDB" id="9779069at2"/>
<dbReference type="GO" id="GO:0006355">
    <property type="term" value="P:regulation of DNA-templated transcription"/>
    <property type="evidence" value="ECO:0007669"/>
    <property type="project" value="InterPro"/>
</dbReference>
<evidence type="ECO:0000256" key="4">
    <source>
        <dbReference type="ARBA" id="ARBA00023163"/>
    </source>
</evidence>
<sequence length="228" mass="25205">MELPSSTDLERIRILLADDHPVYRDGLTSILRSVPEFEVVGEAETGLEAVALAERLQPDVVLMDVHMPEMNGIDSARAITRASPHIGILMLSMLDDDASVFSAMRAGARGYLLKGSRRREIIRAVFAAADGEAIFSPVIAKRMIYYFDSQSRSAAEEAFPELTEREREALDLIAQGLNNADIAAKLGLRTKTVRNHVSNILNKLQVSDRAHAIVLAREKLKLDEGRVK</sequence>
<dbReference type="GO" id="GO:0003677">
    <property type="term" value="F:DNA binding"/>
    <property type="evidence" value="ECO:0007669"/>
    <property type="project" value="UniProtKB-KW"/>
</dbReference>
<evidence type="ECO:0000256" key="1">
    <source>
        <dbReference type="ARBA" id="ARBA00022553"/>
    </source>
</evidence>
<protein>
    <submittedName>
        <fullName evidence="8">DNA-binding response regulator</fullName>
    </submittedName>
</protein>
<accession>A0A398CN33</accession>
<dbReference type="PANTHER" id="PTHR43214">
    <property type="entry name" value="TWO-COMPONENT RESPONSE REGULATOR"/>
    <property type="match status" value="1"/>
</dbReference>
<evidence type="ECO:0000313" key="9">
    <source>
        <dbReference type="Proteomes" id="UP000266340"/>
    </source>
</evidence>
<dbReference type="InterPro" id="IPR011006">
    <property type="entry name" value="CheY-like_superfamily"/>
</dbReference>
<evidence type="ECO:0000313" key="8">
    <source>
        <dbReference type="EMBL" id="RIE03702.1"/>
    </source>
</evidence>
<dbReference type="PROSITE" id="PS50043">
    <property type="entry name" value="HTH_LUXR_2"/>
    <property type="match status" value="1"/>
</dbReference>
<proteinExistence type="predicted"/>
<dbReference type="AlphaFoldDB" id="A0A398CN33"/>
<dbReference type="PROSITE" id="PS50110">
    <property type="entry name" value="RESPONSE_REGULATORY"/>
    <property type="match status" value="1"/>
</dbReference>
<dbReference type="PRINTS" id="PR00038">
    <property type="entry name" value="HTHLUXR"/>
</dbReference>
<dbReference type="SUPFAM" id="SSF46894">
    <property type="entry name" value="C-terminal effector domain of the bipartite response regulators"/>
    <property type="match status" value="1"/>
</dbReference>
<dbReference type="Proteomes" id="UP000266340">
    <property type="component" value="Unassembled WGS sequence"/>
</dbReference>
<keyword evidence="3 8" id="KW-0238">DNA-binding</keyword>
<evidence type="ECO:0000256" key="5">
    <source>
        <dbReference type="PROSITE-ProRule" id="PRU00169"/>
    </source>
</evidence>
<dbReference type="SMART" id="SM00448">
    <property type="entry name" value="REC"/>
    <property type="match status" value="1"/>
</dbReference>
<name>A0A398CN33_9BACL</name>
<dbReference type="PANTHER" id="PTHR43214:SF24">
    <property type="entry name" value="TRANSCRIPTIONAL REGULATORY PROTEIN NARL-RELATED"/>
    <property type="match status" value="1"/>
</dbReference>
<keyword evidence="9" id="KW-1185">Reference proteome</keyword>
<dbReference type="InterPro" id="IPR058245">
    <property type="entry name" value="NreC/VraR/RcsB-like_REC"/>
</dbReference>
<keyword evidence="4" id="KW-0804">Transcription</keyword>
<dbReference type="Gene3D" id="3.40.50.2300">
    <property type="match status" value="1"/>
</dbReference>
<feature type="modified residue" description="4-aspartylphosphate" evidence="5">
    <location>
        <position position="64"/>
    </location>
</feature>
<organism evidence="8 9">
    <name type="scientific">Cohnella faecalis</name>
    <dbReference type="NCBI Taxonomy" id="2315694"/>
    <lineage>
        <taxon>Bacteria</taxon>
        <taxon>Bacillati</taxon>
        <taxon>Bacillota</taxon>
        <taxon>Bacilli</taxon>
        <taxon>Bacillales</taxon>
        <taxon>Paenibacillaceae</taxon>
        <taxon>Cohnella</taxon>
    </lineage>
</organism>
<dbReference type="InterPro" id="IPR001789">
    <property type="entry name" value="Sig_transdc_resp-reg_receiver"/>
</dbReference>
<dbReference type="SUPFAM" id="SSF52172">
    <property type="entry name" value="CheY-like"/>
    <property type="match status" value="1"/>
</dbReference>
<feature type="domain" description="HTH luxR-type" evidence="6">
    <location>
        <begin position="155"/>
        <end position="220"/>
    </location>
</feature>
<dbReference type="PROSITE" id="PS00622">
    <property type="entry name" value="HTH_LUXR_1"/>
    <property type="match status" value="1"/>
</dbReference>
<dbReference type="InterPro" id="IPR000792">
    <property type="entry name" value="Tscrpt_reg_LuxR_C"/>
</dbReference>
<dbReference type="Pfam" id="PF00072">
    <property type="entry name" value="Response_reg"/>
    <property type="match status" value="1"/>
</dbReference>
<dbReference type="CDD" id="cd17535">
    <property type="entry name" value="REC_NarL-like"/>
    <property type="match status" value="1"/>
</dbReference>
<evidence type="ECO:0000259" key="7">
    <source>
        <dbReference type="PROSITE" id="PS50110"/>
    </source>
</evidence>
<comment type="caution">
    <text evidence="8">The sequence shown here is derived from an EMBL/GenBank/DDBJ whole genome shotgun (WGS) entry which is preliminary data.</text>
</comment>
<evidence type="ECO:0000256" key="3">
    <source>
        <dbReference type="ARBA" id="ARBA00023125"/>
    </source>
</evidence>
<evidence type="ECO:0000256" key="2">
    <source>
        <dbReference type="ARBA" id="ARBA00023015"/>
    </source>
</evidence>
<dbReference type="InterPro" id="IPR039420">
    <property type="entry name" value="WalR-like"/>
</dbReference>
<dbReference type="CDD" id="cd06170">
    <property type="entry name" value="LuxR_C_like"/>
    <property type="match status" value="1"/>
</dbReference>
<dbReference type="Pfam" id="PF00196">
    <property type="entry name" value="GerE"/>
    <property type="match status" value="1"/>
</dbReference>
<dbReference type="RefSeq" id="WP_119149084.1">
    <property type="nucleotide sequence ID" value="NZ_JBHSOV010000021.1"/>
</dbReference>